<dbReference type="Pfam" id="PF00877">
    <property type="entry name" value="NLPC_P60"/>
    <property type="match status" value="1"/>
</dbReference>
<dbReference type="Gene3D" id="6.10.250.3150">
    <property type="match status" value="1"/>
</dbReference>
<protein>
    <submittedName>
        <fullName evidence="10">Peptidoglycan hydrolase CwlO-like protein</fullName>
    </submittedName>
</protein>
<evidence type="ECO:0000256" key="5">
    <source>
        <dbReference type="ARBA" id="ARBA00022807"/>
    </source>
</evidence>
<feature type="compositionally biased region" description="Low complexity" evidence="7">
    <location>
        <begin position="257"/>
        <end position="291"/>
    </location>
</feature>
<accession>A0A7W5GNE3</accession>
<dbReference type="AlphaFoldDB" id="A0A7W5GNE3"/>
<dbReference type="Proteomes" id="UP000530850">
    <property type="component" value="Unassembled WGS sequence"/>
</dbReference>
<comment type="similarity">
    <text evidence="1">Belongs to the peptidase C40 family.</text>
</comment>
<comment type="caution">
    <text evidence="10">The sequence shown here is derived from an EMBL/GenBank/DDBJ whole genome shotgun (WGS) entry which is preliminary data.</text>
</comment>
<dbReference type="RefSeq" id="WP_214646949.1">
    <property type="nucleotide sequence ID" value="NZ_JACHYA010000001.1"/>
</dbReference>
<dbReference type="Gene3D" id="3.90.1720.10">
    <property type="entry name" value="endopeptidase domain like (from Nostoc punctiforme)"/>
    <property type="match status" value="1"/>
</dbReference>
<keyword evidence="8" id="KW-0812">Transmembrane</keyword>
<dbReference type="PANTHER" id="PTHR47359:SF3">
    <property type="entry name" value="NLP_P60 DOMAIN-CONTAINING PROTEIN-RELATED"/>
    <property type="match status" value="1"/>
</dbReference>
<dbReference type="GO" id="GO:0008234">
    <property type="term" value="F:cysteine-type peptidase activity"/>
    <property type="evidence" value="ECO:0007669"/>
    <property type="project" value="UniProtKB-KW"/>
</dbReference>
<feature type="compositionally biased region" description="Gly residues" evidence="7">
    <location>
        <begin position="315"/>
        <end position="329"/>
    </location>
</feature>
<keyword evidence="8" id="KW-1133">Transmembrane helix</keyword>
<name>A0A7W5GNE3_9ACTN</name>
<keyword evidence="3" id="KW-0732">Signal</keyword>
<dbReference type="SUPFAM" id="SSF54001">
    <property type="entry name" value="Cysteine proteinases"/>
    <property type="match status" value="1"/>
</dbReference>
<feature type="region of interest" description="Disordered" evidence="7">
    <location>
        <begin position="246"/>
        <end position="338"/>
    </location>
</feature>
<feature type="transmembrane region" description="Helical" evidence="8">
    <location>
        <begin position="12"/>
        <end position="34"/>
    </location>
</feature>
<evidence type="ECO:0000256" key="3">
    <source>
        <dbReference type="ARBA" id="ARBA00022729"/>
    </source>
</evidence>
<organism evidence="10 11">
    <name type="scientific">Parvibacter caecicola</name>
    <dbReference type="NCBI Taxonomy" id="747645"/>
    <lineage>
        <taxon>Bacteria</taxon>
        <taxon>Bacillati</taxon>
        <taxon>Actinomycetota</taxon>
        <taxon>Coriobacteriia</taxon>
        <taxon>Coriobacteriales</taxon>
        <taxon>Coriobacteriaceae</taxon>
        <taxon>Parvibacter</taxon>
    </lineage>
</organism>
<dbReference type="GO" id="GO:0006508">
    <property type="term" value="P:proteolysis"/>
    <property type="evidence" value="ECO:0007669"/>
    <property type="project" value="UniProtKB-KW"/>
</dbReference>
<feature type="compositionally biased region" description="Low complexity" evidence="7">
    <location>
        <begin position="300"/>
        <end position="314"/>
    </location>
</feature>
<keyword evidence="5" id="KW-0788">Thiol protease</keyword>
<dbReference type="Pfam" id="PF24568">
    <property type="entry name" value="CC_PcsB"/>
    <property type="match status" value="1"/>
</dbReference>
<evidence type="ECO:0000256" key="8">
    <source>
        <dbReference type="SAM" id="Phobius"/>
    </source>
</evidence>
<dbReference type="InterPro" id="IPR000064">
    <property type="entry name" value="NLP_P60_dom"/>
</dbReference>
<dbReference type="InterPro" id="IPR057309">
    <property type="entry name" value="PcsB_CC"/>
</dbReference>
<sequence length="444" mass="46296">MREHQTLLSRRAFVGGSAAIFGTAILFSPAVAFATPSASDKKAEAEAAAAAAASKKAEAQDALVQLDALRDESDKAAADFVEAQMAQETAQTAMDNCANRIEEISGEIATVQGQLGDRARSMYRSGSLTFLDLLLGATSFSAFTQNWDLLNQMNENDAKLVQQTKDLKAEAEAQHEEFAKQEEIAAQKAAEAEENSKKADAAAAAMQQVYDGLSAEVSDLLAQEEAAREEADRLAHEEEVARMQWEAEEQRRREEQQASQNNSNNSNSGNSSNSGSSGSNSGNSGSSNSGGNPSGGSNSGGSSSSGGSNSSSGSSSGGSSSGGSSGGSYAGDKYPSPGQAAVNRAQAEIGKPYVRAGVGPDSYDCSGLVSYCITGKHQRVGTTYTFIGWPRVSNPVPGDICTNSTHCGIYIGGGNMIHAPQPGQNVKVGGVQYHKGMFFVRPPW</sequence>
<dbReference type="PANTHER" id="PTHR47359">
    <property type="entry name" value="PEPTIDOGLYCAN DL-ENDOPEPTIDASE CWLO"/>
    <property type="match status" value="1"/>
</dbReference>
<evidence type="ECO:0000256" key="7">
    <source>
        <dbReference type="SAM" id="MobiDB-lite"/>
    </source>
</evidence>
<dbReference type="EMBL" id="JACHYA010000001">
    <property type="protein sequence ID" value="MBB3170235.1"/>
    <property type="molecule type" value="Genomic_DNA"/>
</dbReference>
<dbReference type="InterPro" id="IPR051794">
    <property type="entry name" value="PG_Endopeptidase_C40"/>
</dbReference>
<reference evidence="10 11" key="1">
    <citation type="submission" date="2020-08" db="EMBL/GenBank/DDBJ databases">
        <title>Sequencing the genomes of 1000 actinobacteria strains.</title>
        <authorList>
            <person name="Klenk H.-P."/>
        </authorList>
    </citation>
    <scope>NUCLEOTIDE SEQUENCE [LARGE SCALE GENOMIC DNA]</scope>
    <source>
        <strain evidence="10 11">DSM 22242</strain>
    </source>
</reference>
<keyword evidence="4 10" id="KW-0378">Hydrolase</keyword>
<gene>
    <name evidence="10" type="ORF">FHR31_000015</name>
</gene>
<dbReference type="InterPro" id="IPR038765">
    <property type="entry name" value="Papain-like_cys_pep_sf"/>
</dbReference>
<keyword evidence="8" id="KW-0472">Membrane</keyword>
<evidence type="ECO:0000256" key="1">
    <source>
        <dbReference type="ARBA" id="ARBA00007074"/>
    </source>
</evidence>
<evidence type="ECO:0000256" key="2">
    <source>
        <dbReference type="ARBA" id="ARBA00022670"/>
    </source>
</evidence>
<feature type="coiled-coil region" evidence="6">
    <location>
        <begin position="42"/>
        <end position="79"/>
    </location>
</feature>
<evidence type="ECO:0000256" key="4">
    <source>
        <dbReference type="ARBA" id="ARBA00022801"/>
    </source>
</evidence>
<dbReference type="PROSITE" id="PS51318">
    <property type="entry name" value="TAT"/>
    <property type="match status" value="1"/>
</dbReference>
<proteinExistence type="inferred from homology"/>
<evidence type="ECO:0000313" key="10">
    <source>
        <dbReference type="EMBL" id="MBB3170235.1"/>
    </source>
</evidence>
<feature type="domain" description="NlpC/P60" evidence="9">
    <location>
        <begin position="335"/>
        <end position="444"/>
    </location>
</feature>
<evidence type="ECO:0000259" key="9">
    <source>
        <dbReference type="PROSITE" id="PS51935"/>
    </source>
</evidence>
<keyword evidence="2" id="KW-0645">Protease</keyword>
<dbReference type="PROSITE" id="PS51935">
    <property type="entry name" value="NLPC_P60"/>
    <property type="match status" value="1"/>
</dbReference>
<dbReference type="GeneID" id="93357737"/>
<evidence type="ECO:0000313" key="11">
    <source>
        <dbReference type="Proteomes" id="UP000530850"/>
    </source>
</evidence>
<evidence type="ECO:0000256" key="6">
    <source>
        <dbReference type="SAM" id="Coils"/>
    </source>
</evidence>
<keyword evidence="6" id="KW-0175">Coiled coil</keyword>
<dbReference type="InterPro" id="IPR006311">
    <property type="entry name" value="TAT_signal"/>
</dbReference>